<comment type="caution">
    <text evidence="2">The sequence shown here is derived from an EMBL/GenBank/DDBJ whole genome shotgun (WGS) entry which is preliminary data.</text>
</comment>
<proteinExistence type="predicted"/>
<dbReference type="Proteomes" id="UP000748025">
    <property type="component" value="Unassembled WGS sequence"/>
</dbReference>
<protein>
    <submittedName>
        <fullName evidence="2">Uncharacterized protein</fullName>
    </submittedName>
</protein>
<feature type="region of interest" description="Disordered" evidence="1">
    <location>
        <begin position="1"/>
        <end position="137"/>
    </location>
</feature>
<feature type="compositionally biased region" description="Acidic residues" evidence="1">
    <location>
        <begin position="17"/>
        <end position="48"/>
    </location>
</feature>
<keyword evidence="3" id="KW-1185">Reference proteome</keyword>
<dbReference type="AlphaFoldDB" id="A0A9P7NDB2"/>
<evidence type="ECO:0000313" key="3">
    <source>
        <dbReference type="Proteomes" id="UP000748025"/>
    </source>
</evidence>
<gene>
    <name evidence="2" type="ORF">E4U43_008366</name>
</gene>
<evidence type="ECO:0000313" key="2">
    <source>
        <dbReference type="EMBL" id="KAG6011351.1"/>
    </source>
</evidence>
<dbReference type="OrthoDB" id="4960727at2759"/>
<sequence length="215" mass="21944">MLGGREGDFGSGSRWEGEEEDEDDDDDDDDDECCGDDSDDEEGEDGEGGGEATESGELSPRLRGCSEGEGQWMGLVAAQSGGDDVADMEAGAAAPPPAAARPGDDRHDSEVGDSGGESASGDGSRDRDGDGGHRSAAAAPDLYTCADHVQCGNEPHVVTVATTAAAAAAAAAAASSQSAAPDEYDWLRRRTMSSSEGRALSRGRSPSCMHRMVGE</sequence>
<name>A0A9P7NDB2_9HYPO</name>
<dbReference type="EMBL" id="SRPW01000895">
    <property type="protein sequence ID" value="KAG6011351.1"/>
    <property type="molecule type" value="Genomic_DNA"/>
</dbReference>
<evidence type="ECO:0000256" key="1">
    <source>
        <dbReference type="SAM" id="MobiDB-lite"/>
    </source>
</evidence>
<accession>A0A9P7NDB2</accession>
<feature type="compositionally biased region" description="Basic and acidic residues" evidence="1">
    <location>
        <begin position="123"/>
        <end position="133"/>
    </location>
</feature>
<organism evidence="2 3">
    <name type="scientific">Claviceps pusilla</name>
    <dbReference type="NCBI Taxonomy" id="123648"/>
    <lineage>
        <taxon>Eukaryota</taxon>
        <taxon>Fungi</taxon>
        <taxon>Dikarya</taxon>
        <taxon>Ascomycota</taxon>
        <taxon>Pezizomycotina</taxon>
        <taxon>Sordariomycetes</taxon>
        <taxon>Hypocreomycetidae</taxon>
        <taxon>Hypocreales</taxon>
        <taxon>Clavicipitaceae</taxon>
        <taxon>Claviceps</taxon>
    </lineage>
</organism>
<reference evidence="2" key="1">
    <citation type="journal article" date="2020" name="bioRxiv">
        <title>Whole genome comparisons of ergot fungi reveals the divergence and evolution of species within the genus Claviceps are the result of varying mechanisms driving genome evolution and host range expansion.</title>
        <authorList>
            <person name="Wyka S.A."/>
            <person name="Mondo S.J."/>
            <person name="Liu M."/>
            <person name="Dettman J."/>
            <person name="Nalam V."/>
            <person name="Broders K.D."/>
        </authorList>
    </citation>
    <scope>NUCLEOTIDE SEQUENCE</scope>
    <source>
        <strain evidence="2">CCC 602</strain>
    </source>
</reference>
<feature type="region of interest" description="Disordered" evidence="1">
    <location>
        <begin position="191"/>
        <end position="215"/>
    </location>
</feature>